<evidence type="ECO:0000313" key="1">
    <source>
        <dbReference type="EMBL" id="DAF49901.1"/>
    </source>
</evidence>
<protein>
    <submittedName>
        <fullName evidence="1">Uncharacterized protein</fullName>
    </submittedName>
</protein>
<organism evidence="1">
    <name type="scientific">Myoviridae sp. ctHMa1</name>
    <dbReference type="NCBI Taxonomy" id="2827671"/>
    <lineage>
        <taxon>Viruses</taxon>
        <taxon>Duplodnaviria</taxon>
        <taxon>Heunggongvirae</taxon>
        <taxon>Uroviricota</taxon>
        <taxon>Caudoviricetes</taxon>
    </lineage>
</organism>
<sequence length="69" mass="8151">MEKKPYSDRRWWEAPKAFDSACNSCTRYHGYAKCDIYPDGIPREVIRQSALGTNNYKEDFCRDLQKKKA</sequence>
<proteinExistence type="predicted"/>
<accession>A0A8S5SFY8</accession>
<name>A0A8S5SFY8_9CAUD</name>
<dbReference type="EMBL" id="BK032590">
    <property type="protein sequence ID" value="DAF49901.1"/>
    <property type="molecule type" value="Genomic_DNA"/>
</dbReference>
<reference evidence="1" key="1">
    <citation type="journal article" date="2021" name="Proc. Natl. Acad. Sci. U.S.A.">
        <title>A Catalog of Tens of Thousands of Viruses from Human Metagenomes Reveals Hidden Associations with Chronic Diseases.</title>
        <authorList>
            <person name="Tisza M.J."/>
            <person name="Buck C.B."/>
        </authorList>
    </citation>
    <scope>NUCLEOTIDE SEQUENCE</scope>
    <source>
        <strain evidence="1">CtHMa1</strain>
    </source>
</reference>